<dbReference type="Pfam" id="PF03144">
    <property type="entry name" value="GTP_EFTU_D2"/>
    <property type="match status" value="1"/>
</dbReference>
<comment type="catalytic activity">
    <reaction evidence="9">
        <text>GTP + H2O = GDP + phosphate + H(+)</text>
        <dbReference type="Rhea" id="RHEA:19669"/>
        <dbReference type="ChEBI" id="CHEBI:15377"/>
        <dbReference type="ChEBI" id="CHEBI:15378"/>
        <dbReference type="ChEBI" id="CHEBI:37565"/>
        <dbReference type="ChEBI" id="CHEBI:43474"/>
        <dbReference type="ChEBI" id="CHEBI:58189"/>
        <dbReference type="EC" id="3.6.5.3"/>
    </reaction>
</comment>
<dbReference type="NCBIfam" id="TIGR00231">
    <property type="entry name" value="small_GTP"/>
    <property type="match status" value="1"/>
</dbReference>
<dbReference type="GO" id="GO:0005525">
    <property type="term" value="F:GTP binding"/>
    <property type="evidence" value="ECO:0007669"/>
    <property type="project" value="UniProtKB-UniRule"/>
</dbReference>
<evidence type="ECO:0000256" key="7">
    <source>
        <dbReference type="ARBA" id="ARBA00022917"/>
    </source>
</evidence>
<dbReference type="InterPro" id="IPR009001">
    <property type="entry name" value="Transl_elong_EF1A/Init_IF2_C"/>
</dbReference>
<keyword evidence="6 9" id="KW-0460">Magnesium</keyword>
<evidence type="ECO:0000256" key="2">
    <source>
        <dbReference type="ARBA" id="ARBA00022490"/>
    </source>
</evidence>
<dbReference type="InterPro" id="IPR054696">
    <property type="entry name" value="GTP-eEF1A_C"/>
</dbReference>
<dbReference type="PROSITE" id="PS51722">
    <property type="entry name" value="G_TR_2"/>
    <property type="match status" value="1"/>
</dbReference>
<dbReference type="InterPro" id="IPR005225">
    <property type="entry name" value="Small_GTP-bd"/>
</dbReference>
<sequence>MADKPHMNLIFIGHVDHGKSTTVGRLLFETGVITDRDIARYKELTQQMNRPTFEFAFVMDQLKEERERGITIDIMHRDFQTQKFYFTIIDAPGHRDFVKNMITGASQADAAVLVVSAVDGVQAQTREHAILANVLGIQQVIIGVNKMDAANYEQAKFEATKKAVTDLLKSLGYRNVDSMMVVPYSALQGDNVAKKSDKLPWYNGPTLLGSLDLLNVPTKPTDKPLRLPIQDVYSKSGFGTVPVGRVETGVMKPGDQIIIMPSGIKAEVKSIEMHHQPLQKAEPGDNVGFNIKGVDRKDVKRGDVVGPVSNPPNVVSEFTAQIIVLHHQNVIAKGYTPVFHIHTAQIACTITDILEKKDPKTGQTMEKNPETIKTGDIAIVKIKPTKPISAEKYSEFPQMGRFAIRDMGETVGAGVILDIVPLQK</sequence>
<feature type="binding site" evidence="9">
    <location>
        <begin position="145"/>
        <end position="148"/>
    </location>
    <ligand>
        <name>GTP</name>
        <dbReference type="ChEBI" id="CHEBI:37565"/>
    </ligand>
</feature>
<evidence type="ECO:0000256" key="9">
    <source>
        <dbReference type="HAMAP-Rule" id="MF_00118"/>
    </source>
</evidence>
<dbReference type="Pfam" id="PF22594">
    <property type="entry name" value="GTP-eEF1A_C"/>
    <property type="match status" value="1"/>
</dbReference>
<dbReference type="SUPFAM" id="SSF50465">
    <property type="entry name" value="EF-Tu/eEF-1alpha/eIF2-gamma C-terminal domain"/>
    <property type="match status" value="1"/>
</dbReference>
<dbReference type="EC" id="3.6.5.3" evidence="9"/>
<dbReference type="InterPro" id="IPR004161">
    <property type="entry name" value="EFTu-like_2"/>
</dbReference>
<evidence type="ECO:0000259" key="10">
    <source>
        <dbReference type="PROSITE" id="PS51722"/>
    </source>
</evidence>
<dbReference type="Proteomes" id="UP000332487">
    <property type="component" value="Unassembled WGS sequence"/>
</dbReference>
<dbReference type="SUPFAM" id="SSF50447">
    <property type="entry name" value="Translation proteins"/>
    <property type="match status" value="1"/>
</dbReference>
<keyword evidence="7 9" id="KW-0648">Protein biosynthesis</keyword>
<feature type="binding site" evidence="9">
    <location>
        <begin position="13"/>
        <end position="20"/>
    </location>
    <ligand>
        <name>GTP</name>
        <dbReference type="ChEBI" id="CHEBI:37565"/>
    </ligand>
</feature>
<evidence type="ECO:0000256" key="8">
    <source>
        <dbReference type="ARBA" id="ARBA00023134"/>
    </source>
</evidence>
<dbReference type="InterPro" id="IPR050100">
    <property type="entry name" value="TRAFAC_GTPase_members"/>
</dbReference>
<dbReference type="GO" id="GO:0005737">
    <property type="term" value="C:cytoplasm"/>
    <property type="evidence" value="ECO:0007669"/>
    <property type="project" value="UniProtKB-SubCell"/>
</dbReference>
<dbReference type="FunFam" id="2.40.30.10:FF:000005">
    <property type="entry name" value="Elongation factor 1-alpha"/>
    <property type="match status" value="1"/>
</dbReference>
<evidence type="ECO:0000256" key="5">
    <source>
        <dbReference type="ARBA" id="ARBA00022768"/>
    </source>
</evidence>
<evidence type="ECO:0000256" key="1">
    <source>
        <dbReference type="ARBA" id="ARBA00004496"/>
    </source>
</evidence>
<dbReference type="InterPro" id="IPR027417">
    <property type="entry name" value="P-loop_NTPase"/>
</dbReference>
<dbReference type="Gene3D" id="2.40.30.10">
    <property type="entry name" value="Translation factors"/>
    <property type="match status" value="2"/>
</dbReference>
<gene>
    <name evidence="9" type="primary">tuf</name>
    <name evidence="11" type="ORF">UNLARM2_0250</name>
</gene>
<reference evidence="11 12" key="1">
    <citation type="journal article" date="2009" name="Genome Biol.">
        <title>Community-wide analysis of microbial genome sequence signatures.</title>
        <authorList>
            <person name="Dick G.J."/>
            <person name="Andersson A.F."/>
            <person name="Baker B.J."/>
            <person name="Simmons S.L."/>
            <person name="Thomas B.C."/>
            <person name="Yelton A.P."/>
            <person name="Banfield J.F."/>
        </authorList>
    </citation>
    <scope>NUCLEOTIDE SEQUENCE [LARGE SCALE GENOMIC DNA]</scope>
    <source>
        <strain evidence="11">ARMAN-2</strain>
    </source>
</reference>
<dbReference type="Pfam" id="PF00009">
    <property type="entry name" value="GTP_EFTU"/>
    <property type="match status" value="1"/>
</dbReference>
<dbReference type="InterPro" id="IPR004539">
    <property type="entry name" value="Transl_elong_EF1A_euk/arc"/>
</dbReference>
<keyword evidence="12" id="KW-1185">Reference proteome</keyword>
<keyword evidence="5 9" id="KW-0251">Elongation factor</keyword>
<dbReference type="NCBIfam" id="NF008969">
    <property type="entry name" value="PRK12317.1"/>
    <property type="match status" value="1"/>
</dbReference>
<dbReference type="FunFam" id="2.40.30.10:FF:000003">
    <property type="entry name" value="Elongation factor 1-alpha"/>
    <property type="match status" value="1"/>
</dbReference>
<dbReference type="GO" id="GO:0003746">
    <property type="term" value="F:translation elongation factor activity"/>
    <property type="evidence" value="ECO:0007669"/>
    <property type="project" value="UniProtKB-UniRule"/>
</dbReference>
<dbReference type="InterPro" id="IPR009000">
    <property type="entry name" value="Transl_B-barrel_sf"/>
</dbReference>
<evidence type="ECO:0000256" key="6">
    <source>
        <dbReference type="ARBA" id="ARBA00022842"/>
    </source>
</evidence>
<dbReference type="CDD" id="cd03693">
    <property type="entry name" value="EF1_alpha_II"/>
    <property type="match status" value="1"/>
</dbReference>
<keyword evidence="9" id="KW-0378">Hydrolase</keyword>
<comment type="function">
    <text evidence="9">GTP hydrolase that promotes the GTP-dependent binding of aminoacyl-tRNA to the A-site of ribosomes during protein biosynthesis.</text>
</comment>
<dbReference type="CDD" id="cd01883">
    <property type="entry name" value="EF1_alpha"/>
    <property type="match status" value="1"/>
</dbReference>
<comment type="similarity">
    <text evidence="9">Belongs to the TRAFAC class translation factor GTPase superfamily. Classic translation factor GTPase family. EF-Tu/EF-1A subfamily.</text>
</comment>
<keyword evidence="8 9" id="KW-0342">GTP-binding</keyword>
<feature type="domain" description="Tr-type G" evidence="10">
    <location>
        <begin position="4"/>
        <end position="221"/>
    </location>
</feature>
<dbReference type="SUPFAM" id="SSF52540">
    <property type="entry name" value="P-loop containing nucleoside triphosphate hydrolases"/>
    <property type="match status" value="1"/>
</dbReference>
<dbReference type="NCBIfam" id="TIGR00483">
    <property type="entry name" value="EF-1_alpha"/>
    <property type="match status" value="1"/>
</dbReference>
<dbReference type="PRINTS" id="PR00315">
    <property type="entry name" value="ELONGATNFCT"/>
</dbReference>
<protein>
    <recommendedName>
        <fullName evidence="9">Elongation factor 1-alpha</fullName>
        <shortName evidence="9">EF-1-alpha</shortName>
        <ecNumber evidence="9">3.6.5.3</ecNumber>
    </recommendedName>
    <alternativeName>
        <fullName evidence="9">Elongation factor Tu</fullName>
        <shortName evidence="9">EF-Tu</shortName>
    </alternativeName>
</protein>
<dbReference type="GO" id="GO:0000287">
    <property type="term" value="F:magnesium ion binding"/>
    <property type="evidence" value="ECO:0007669"/>
    <property type="project" value="UniProtKB-UniRule"/>
</dbReference>
<keyword evidence="4 9" id="KW-0547">Nucleotide-binding</keyword>
<keyword evidence="3 9" id="KW-0479">Metal-binding</keyword>
<evidence type="ECO:0000313" key="11">
    <source>
        <dbReference type="EMBL" id="EET90398.1"/>
    </source>
</evidence>
<dbReference type="Gene3D" id="3.40.50.300">
    <property type="entry name" value="P-loop containing nucleotide triphosphate hydrolases"/>
    <property type="match status" value="1"/>
</dbReference>
<keyword evidence="2 9" id="KW-0963">Cytoplasm</keyword>
<evidence type="ECO:0000256" key="4">
    <source>
        <dbReference type="ARBA" id="ARBA00022741"/>
    </source>
</evidence>
<accession>C7DGQ1</accession>
<dbReference type="CDD" id="cd03705">
    <property type="entry name" value="EF1_alpha_III"/>
    <property type="match status" value="1"/>
</dbReference>
<dbReference type="HAMAP" id="MF_00118_A">
    <property type="entry name" value="EF_Tu_A"/>
    <property type="match status" value="1"/>
</dbReference>
<proteinExistence type="inferred from homology"/>
<evidence type="ECO:0000313" key="12">
    <source>
        <dbReference type="Proteomes" id="UP000332487"/>
    </source>
</evidence>
<dbReference type="AlphaFoldDB" id="C7DGQ1"/>
<reference evidence="11 12" key="2">
    <citation type="journal article" date="2010" name="Proc. Natl. Acad. Sci. U.S.A.">
        <title>Enigmatic, ultrasmall, uncultivated Archaea.</title>
        <authorList>
            <person name="Baker B.J."/>
            <person name="Comolli L.R."/>
            <person name="Dick G.J."/>
            <person name="Hauser L.J."/>
            <person name="Hyatt D."/>
            <person name="Dill B.D."/>
            <person name="Land M.L."/>
            <person name="Verberkmoes N.C."/>
            <person name="Hettich R.L."/>
            <person name="Banfield J.F."/>
        </authorList>
    </citation>
    <scope>NUCLEOTIDE SEQUENCE [LARGE SCALE GENOMIC DNA]</scope>
    <source>
        <strain evidence="11">ARMAN-2</strain>
    </source>
</reference>
<comment type="subcellular location">
    <subcellularLocation>
        <location evidence="1 9">Cytoplasm</location>
    </subcellularLocation>
</comment>
<name>C7DGQ1_MICA2</name>
<feature type="binding site" evidence="9">
    <location>
        <begin position="90"/>
        <end position="94"/>
    </location>
    <ligand>
        <name>GTP</name>
        <dbReference type="ChEBI" id="CHEBI:37565"/>
    </ligand>
</feature>
<dbReference type="PANTHER" id="PTHR23115">
    <property type="entry name" value="TRANSLATION FACTOR"/>
    <property type="match status" value="1"/>
</dbReference>
<evidence type="ECO:0000256" key="3">
    <source>
        <dbReference type="ARBA" id="ARBA00022723"/>
    </source>
</evidence>
<dbReference type="EMBL" id="GG697238">
    <property type="protein sequence ID" value="EET90398.1"/>
    <property type="molecule type" value="Genomic_DNA"/>
</dbReference>
<organism evidence="11 12">
    <name type="scientific">Candidatus Micrarchaeum acidiphilum ARMAN-2</name>
    <dbReference type="NCBI Taxonomy" id="425595"/>
    <lineage>
        <taxon>Archaea</taxon>
        <taxon>Candidatus Micrarchaeota</taxon>
        <taxon>Candidatus Micrarchaeia</taxon>
        <taxon>Candidatus Micrarchaeales</taxon>
        <taxon>Candidatus Micrarchaeaceae</taxon>
        <taxon>Candidatus Micrarchaeum</taxon>
    </lineage>
</organism>
<dbReference type="InterPro" id="IPR000795">
    <property type="entry name" value="T_Tr_GTP-bd_dom"/>
</dbReference>
<dbReference type="GO" id="GO:0003924">
    <property type="term" value="F:GTPase activity"/>
    <property type="evidence" value="ECO:0007669"/>
    <property type="project" value="UniProtKB-UniRule"/>
</dbReference>
<feature type="binding site" evidence="9">
    <location>
        <position position="20"/>
    </location>
    <ligand>
        <name>Mg(2+)</name>
        <dbReference type="ChEBI" id="CHEBI:18420"/>
    </ligand>
</feature>